<dbReference type="EMBL" id="QOVW01000068">
    <property type="protein sequence ID" value="RDB36060.1"/>
    <property type="molecule type" value="Genomic_DNA"/>
</dbReference>
<proteinExistence type="predicted"/>
<protein>
    <submittedName>
        <fullName evidence="1">Uncharacterized protein</fullName>
    </submittedName>
</protein>
<comment type="caution">
    <text evidence="1">The sequence shown here is derived from an EMBL/GenBank/DDBJ whole genome shotgun (WGS) entry which is preliminary data.</text>
</comment>
<name>A0A369KRP9_9BACT</name>
<sequence length="396" mass="44101">MKSRIGLKFIALYLFVIIFITESCSPNKIKFTKITINQPNHLNSSLNNKSSYLSIRPIQIPVSMKNNSGFLLNTELKSGTNSLSLPIGTISIKIGFLAMGYTTTTPSNCSNTNSNNDSENETENVLYTEFETELTIDENTTSIPINFPNPFNIVTFDKFGFKIKNILGNPAAGATIYYIDPISGIKLSDPCTQTPFSDTADSEGRVAIDIPIYSSSSQFLFEIVSTDGTKRIFQPTFTKGSTVAKFYNLFMVDGSYSPMNEATDSFLNNQQTIAYRRDVLLRNPRFPDIANYSIQAPNSTTGMFSLYPSSITNNSNELINKRKFKFQCEIKLSSGTIIYQMQSCKNFYSNFFTEPVQLSQGQSYTISAYINDEEGFLASDKSATTPATVSFTYNLP</sequence>
<gene>
    <name evidence="1" type="ORF">DCC88_07145</name>
</gene>
<keyword evidence="2" id="KW-1185">Reference proteome</keyword>
<reference evidence="1" key="1">
    <citation type="submission" date="2018-04" db="EMBL/GenBank/DDBJ databases">
        <title>Draft genome sequence of the Candidatus Spirobacillus cienkowskii, a pathogen of freshwater Daphnia species, reconstructed from hemolymph metagenomic reads.</title>
        <authorList>
            <person name="Bresciani L."/>
            <person name="Lemos L.N."/>
            <person name="Wale N."/>
            <person name="Lin J.Y."/>
            <person name="Fernandes G.R."/>
            <person name="Duffy M.A."/>
            <person name="Rodrigues J.M."/>
        </authorList>
    </citation>
    <scope>NUCLEOTIDE SEQUENCE [LARGE SCALE GENOMIC DNA]</scope>
    <source>
        <strain evidence="1">Binning01</strain>
    </source>
</reference>
<evidence type="ECO:0000313" key="1">
    <source>
        <dbReference type="EMBL" id="RDB36060.1"/>
    </source>
</evidence>
<dbReference type="Proteomes" id="UP000253934">
    <property type="component" value="Unassembled WGS sequence"/>
</dbReference>
<dbReference type="AlphaFoldDB" id="A0A369KRP9"/>
<accession>A0A369KRP9</accession>
<evidence type="ECO:0000313" key="2">
    <source>
        <dbReference type="Proteomes" id="UP000253934"/>
    </source>
</evidence>
<organism evidence="1 2">
    <name type="scientific">Spirobacillus cienkowskii</name>
    <dbReference type="NCBI Taxonomy" id="495820"/>
    <lineage>
        <taxon>Bacteria</taxon>
        <taxon>Pseudomonadati</taxon>
        <taxon>Bdellovibrionota</taxon>
        <taxon>Oligoflexia</taxon>
        <taxon>Silvanigrellales</taxon>
        <taxon>Spirobacillus</taxon>
    </lineage>
</organism>